<dbReference type="GO" id="GO:0004252">
    <property type="term" value="F:serine-type endopeptidase activity"/>
    <property type="evidence" value="ECO:0007669"/>
    <property type="project" value="UniProtKB-UniRule"/>
</dbReference>
<dbReference type="InterPro" id="IPR036852">
    <property type="entry name" value="Peptidase_S8/S53_dom_sf"/>
</dbReference>
<feature type="domain" description="Inhibitor I9" evidence="10">
    <location>
        <begin position="51"/>
        <end position="121"/>
    </location>
</feature>
<dbReference type="Gene3D" id="3.40.50.200">
    <property type="entry name" value="Peptidase S8/S53 domain"/>
    <property type="match status" value="1"/>
</dbReference>
<evidence type="ECO:0000256" key="8">
    <source>
        <dbReference type="SAM" id="SignalP"/>
    </source>
</evidence>
<dbReference type="InterPro" id="IPR023827">
    <property type="entry name" value="Peptidase_S8_Asp-AS"/>
</dbReference>
<keyword evidence="8" id="KW-0732">Signal</keyword>
<dbReference type="InterPro" id="IPR015500">
    <property type="entry name" value="Peptidase_S8_subtilisin-rel"/>
</dbReference>
<dbReference type="PROSITE" id="PS00138">
    <property type="entry name" value="SUBTILASE_SER"/>
    <property type="match status" value="1"/>
</dbReference>
<dbReference type="CDD" id="cd04077">
    <property type="entry name" value="Peptidases_S8_PCSK9_ProteinaseK_like"/>
    <property type="match status" value="1"/>
</dbReference>
<dbReference type="InterPro" id="IPR037045">
    <property type="entry name" value="S8pro/Inhibitor_I9_sf"/>
</dbReference>
<feature type="domain" description="Peptidase S8/S53" evidence="9">
    <location>
        <begin position="160"/>
        <end position="396"/>
    </location>
</feature>
<feature type="chain" id="PRO_5021980414" evidence="8">
    <location>
        <begin position="28"/>
        <end position="521"/>
    </location>
</feature>
<dbReference type="AlphaFoldDB" id="A0A511N8D7"/>
<feature type="active site" description="Charge relay system" evidence="5 6">
    <location>
        <position position="357"/>
    </location>
</feature>
<evidence type="ECO:0000313" key="12">
    <source>
        <dbReference type="Proteomes" id="UP000321306"/>
    </source>
</evidence>
<dbReference type="Gene3D" id="3.30.70.80">
    <property type="entry name" value="Peptidase S8 propeptide/proteinase inhibitor I9"/>
    <property type="match status" value="1"/>
</dbReference>
<evidence type="ECO:0000256" key="1">
    <source>
        <dbReference type="ARBA" id="ARBA00011073"/>
    </source>
</evidence>
<dbReference type="InterPro" id="IPR023828">
    <property type="entry name" value="Peptidase_S8_Ser-AS"/>
</dbReference>
<dbReference type="PROSITE" id="PS00137">
    <property type="entry name" value="SUBTILASE_HIS"/>
    <property type="match status" value="1"/>
</dbReference>
<dbReference type="GO" id="GO:0006508">
    <property type="term" value="P:proteolysis"/>
    <property type="evidence" value="ECO:0007669"/>
    <property type="project" value="UniProtKB-KW"/>
</dbReference>
<evidence type="ECO:0000259" key="10">
    <source>
        <dbReference type="Pfam" id="PF05922"/>
    </source>
</evidence>
<evidence type="ECO:0000256" key="7">
    <source>
        <dbReference type="RuleBase" id="RU003355"/>
    </source>
</evidence>
<dbReference type="OrthoDB" id="9798386at2"/>
<comment type="caution">
    <text evidence="11">The sequence shown here is derived from an EMBL/GenBank/DDBJ whole genome shotgun (WGS) entry which is preliminary data.</text>
</comment>
<dbReference type="PROSITE" id="PS51257">
    <property type="entry name" value="PROKAR_LIPOPROTEIN"/>
    <property type="match status" value="1"/>
</dbReference>
<evidence type="ECO:0000256" key="4">
    <source>
        <dbReference type="ARBA" id="ARBA00022825"/>
    </source>
</evidence>
<dbReference type="InterPro" id="IPR022398">
    <property type="entry name" value="Peptidase_S8_His-AS"/>
</dbReference>
<comment type="similarity">
    <text evidence="1 6 7">Belongs to the peptidase S8 family.</text>
</comment>
<dbReference type="InterPro" id="IPR034193">
    <property type="entry name" value="PCSK9_ProteinaseK-like"/>
</dbReference>
<protein>
    <submittedName>
        <fullName evidence="11">Uncharacterized protein</fullName>
    </submittedName>
</protein>
<dbReference type="PANTHER" id="PTHR43806">
    <property type="entry name" value="PEPTIDASE S8"/>
    <property type="match status" value="1"/>
</dbReference>
<dbReference type="PROSITE" id="PS00136">
    <property type="entry name" value="SUBTILASE_ASP"/>
    <property type="match status" value="1"/>
</dbReference>
<proteinExistence type="inferred from homology"/>
<dbReference type="SUPFAM" id="SSF54897">
    <property type="entry name" value="Protease propeptides/inhibitors"/>
    <property type="match status" value="1"/>
</dbReference>
<feature type="signal peptide" evidence="8">
    <location>
        <begin position="1"/>
        <end position="27"/>
    </location>
</feature>
<dbReference type="InterPro" id="IPR010259">
    <property type="entry name" value="S8pro/Inhibitor_I9"/>
</dbReference>
<dbReference type="InterPro" id="IPR000209">
    <property type="entry name" value="Peptidase_S8/S53_dom"/>
</dbReference>
<organism evidence="11 12">
    <name type="scientific">Deinococcus cellulosilyticus (strain DSM 18568 / NBRC 106333 / KACC 11606 / 5516J-15)</name>
    <dbReference type="NCBI Taxonomy" id="1223518"/>
    <lineage>
        <taxon>Bacteria</taxon>
        <taxon>Thermotogati</taxon>
        <taxon>Deinococcota</taxon>
        <taxon>Deinococci</taxon>
        <taxon>Deinococcales</taxon>
        <taxon>Deinococcaceae</taxon>
        <taxon>Deinococcus</taxon>
    </lineage>
</organism>
<feature type="active site" description="Charge relay system" evidence="5 6">
    <location>
        <position position="202"/>
    </location>
</feature>
<dbReference type="PRINTS" id="PR00723">
    <property type="entry name" value="SUBTILISIN"/>
</dbReference>
<evidence type="ECO:0000256" key="6">
    <source>
        <dbReference type="PROSITE-ProRule" id="PRU01240"/>
    </source>
</evidence>
<feature type="active site" description="Charge relay system" evidence="5 6">
    <location>
        <position position="169"/>
    </location>
</feature>
<evidence type="ECO:0000256" key="2">
    <source>
        <dbReference type="ARBA" id="ARBA00022670"/>
    </source>
</evidence>
<keyword evidence="12" id="KW-1185">Reference proteome</keyword>
<dbReference type="RefSeq" id="WP_146889049.1">
    <property type="nucleotide sequence ID" value="NZ_BJXB01000028.1"/>
</dbReference>
<dbReference type="PROSITE" id="PS51892">
    <property type="entry name" value="SUBTILASE"/>
    <property type="match status" value="1"/>
</dbReference>
<gene>
    <name evidence="11" type="ORF">DC3_47440</name>
</gene>
<dbReference type="Pfam" id="PF00082">
    <property type="entry name" value="Peptidase_S8"/>
    <property type="match status" value="1"/>
</dbReference>
<dbReference type="FunFam" id="3.40.50.200:FF:000014">
    <property type="entry name" value="Proteinase K"/>
    <property type="match status" value="1"/>
</dbReference>
<dbReference type="EMBL" id="BJXB01000028">
    <property type="protein sequence ID" value="GEM49109.1"/>
    <property type="molecule type" value="Genomic_DNA"/>
</dbReference>
<dbReference type="PANTHER" id="PTHR43806:SF11">
    <property type="entry name" value="CEREVISIN-RELATED"/>
    <property type="match status" value="1"/>
</dbReference>
<reference evidence="11 12" key="1">
    <citation type="submission" date="2019-07" db="EMBL/GenBank/DDBJ databases">
        <title>Whole genome shotgun sequence of Deinococcus cellulosilyticus NBRC 106333.</title>
        <authorList>
            <person name="Hosoyama A."/>
            <person name="Uohara A."/>
            <person name="Ohji S."/>
            <person name="Ichikawa N."/>
        </authorList>
    </citation>
    <scope>NUCLEOTIDE SEQUENCE [LARGE SCALE GENOMIC DNA]</scope>
    <source>
        <strain evidence="11 12">NBRC 106333</strain>
    </source>
</reference>
<evidence type="ECO:0000259" key="9">
    <source>
        <dbReference type="Pfam" id="PF00082"/>
    </source>
</evidence>
<sequence length="521" mass="54481">MNRVTSAALLALTLALASCSSNTPQDASIPMPDQNNTVSAAPIYGNSESGQYIVVFRKTATVQGQSISKLSAGQMVQRLGLDRQGAQIQAVYTEVLDGFAAKLSASNIQKLASDPRVAYLQAVQTYYATDTQSNPPSWGLDRIDQRDLPLSNSFTYSSNGTGVTAYVLDTGLNTTHTSFGGRASIGYDVINDGQNGRDCQGHGTHVAGTIGSSSYGVAKNVKLVGVRVLGCDGTGSNQGIIQAINWVAQNAQKPAVVNMSLGPRSRSVDQAMDDAINSAIGKGITFVLAAGNSNDDACYYSPARTPAAITVASSTRTDARSSFSNYGSCVDIFAPGSDIASTWIGSNTATNTISGTSMASPHTAGAAALVLSANPTFTPQQVRDALVNTATLNKITDPKGTPNRLLFVGQGTTPPPTTDPCSGTNCSKYTGSLSSGQSAYQPNGTYFNYAGGTLKGWLKGPAGSDFDLVLYKWNGSAWQAVSRAETSSSDESITYNAGSGYYTWEIVAYSGSGSYSFWMQK</sequence>
<dbReference type="Proteomes" id="UP000321306">
    <property type="component" value="Unassembled WGS sequence"/>
</dbReference>
<name>A0A511N8D7_DEIC1</name>
<evidence type="ECO:0000313" key="11">
    <source>
        <dbReference type="EMBL" id="GEM49109.1"/>
    </source>
</evidence>
<dbReference type="InterPro" id="IPR050131">
    <property type="entry name" value="Peptidase_S8_subtilisin-like"/>
</dbReference>
<accession>A0A511N8D7</accession>
<dbReference type="Gene3D" id="2.60.120.380">
    <property type="match status" value="1"/>
</dbReference>
<keyword evidence="4 6" id="KW-0720">Serine protease</keyword>
<dbReference type="Pfam" id="PF05922">
    <property type="entry name" value="Inhibitor_I9"/>
    <property type="match status" value="1"/>
</dbReference>
<dbReference type="SUPFAM" id="SSF52743">
    <property type="entry name" value="Subtilisin-like"/>
    <property type="match status" value="1"/>
</dbReference>
<keyword evidence="3 6" id="KW-0378">Hydrolase</keyword>
<keyword evidence="2 6" id="KW-0645">Protease</keyword>
<dbReference type="GO" id="GO:0005615">
    <property type="term" value="C:extracellular space"/>
    <property type="evidence" value="ECO:0007669"/>
    <property type="project" value="TreeGrafter"/>
</dbReference>
<evidence type="ECO:0000256" key="5">
    <source>
        <dbReference type="PIRSR" id="PIRSR615500-1"/>
    </source>
</evidence>
<evidence type="ECO:0000256" key="3">
    <source>
        <dbReference type="ARBA" id="ARBA00022801"/>
    </source>
</evidence>